<dbReference type="InterPro" id="IPR036736">
    <property type="entry name" value="ACP-like_sf"/>
</dbReference>
<keyword evidence="3" id="KW-1185">Reference proteome</keyword>
<reference evidence="2 3" key="1">
    <citation type="submission" date="2017-08" db="EMBL/GenBank/DDBJ databases">
        <title>Genome sequence of Streptomyces albireticuli NRRL B-1670.</title>
        <authorList>
            <person name="Graham D.E."/>
            <person name="Mahan K.M."/>
            <person name="Klingeman D.M."/>
            <person name="Hettich R.L."/>
            <person name="Parry R.J."/>
            <person name="Spain J.C."/>
        </authorList>
    </citation>
    <scope>NUCLEOTIDE SEQUENCE [LARGE SCALE GENOMIC DNA]</scope>
    <source>
        <strain evidence="2 3">NRRL B-1670</strain>
    </source>
</reference>
<dbReference type="EMBL" id="NSJV01000364">
    <property type="protein sequence ID" value="PAU47470.1"/>
    <property type="molecule type" value="Genomic_DNA"/>
</dbReference>
<comment type="caution">
    <text evidence="2">The sequence shown here is derived from an EMBL/GenBank/DDBJ whole genome shotgun (WGS) entry which is preliminary data.</text>
</comment>
<evidence type="ECO:0000259" key="1">
    <source>
        <dbReference type="Pfam" id="PF00550"/>
    </source>
</evidence>
<proteinExistence type="predicted"/>
<dbReference type="AlphaFoldDB" id="A0A2A2D806"/>
<name>A0A2A2D806_9ACTN</name>
<dbReference type="SUPFAM" id="SSF47336">
    <property type="entry name" value="ACP-like"/>
    <property type="match status" value="1"/>
</dbReference>
<organism evidence="2 3">
    <name type="scientific">Streptomyces albireticuli</name>
    <dbReference type="NCBI Taxonomy" id="1940"/>
    <lineage>
        <taxon>Bacteria</taxon>
        <taxon>Bacillati</taxon>
        <taxon>Actinomycetota</taxon>
        <taxon>Actinomycetes</taxon>
        <taxon>Kitasatosporales</taxon>
        <taxon>Streptomycetaceae</taxon>
        <taxon>Streptomyces</taxon>
    </lineage>
</organism>
<gene>
    <name evidence="2" type="ORF">CK936_18560</name>
</gene>
<protein>
    <recommendedName>
        <fullName evidence="1">Carrier domain-containing protein</fullName>
    </recommendedName>
</protein>
<feature type="domain" description="Carrier" evidence="1">
    <location>
        <begin position="31"/>
        <end position="86"/>
    </location>
</feature>
<evidence type="ECO:0000313" key="3">
    <source>
        <dbReference type="Proteomes" id="UP000218944"/>
    </source>
</evidence>
<sequence>MAHAPSDDENFRRVSDYISEYIRENFLDGDPKGELEDDTPLLEWGVLNSLNTARLIAFIREELDVVVKPVEISAANFRDVRSIAAMVARGVRRAA</sequence>
<dbReference type="RefSeq" id="WP_095582084.1">
    <property type="nucleotide sequence ID" value="NZ_JAJQQQ010000001.1"/>
</dbReference>
<evidence type="ECO:0000313" key="2">
    <source>
        <dbReference type="EMBL" id="PAU47470.1"/>
    </source>
</evidence>
<dbReference type="Proteomes" id="UP000218944">
    <property type="component" value="Unassembled WGS sequence"/>
</dbReference>
<dbReference type="Pfam" id="PF00550">
    <property type="entry name" value="PP-binding"/>
    <property type="match status" value="1"/>
</dbReference>
<dbReference type="InterPro" id="IPR009081">
    <property type="entry name" value="PP-bd_ACP"/>
</dbReference>
<dbReference type="Gene3D" id="1.10.1200.10">
    <property type="entry name" value="ACP-like"/>
    <property type="match status" value="1"/>
</dbReference>
<accession>A0A2A2D806</accession>